<name>A0A2K2DJT5_BRADI</name>
<keyword evidence="2 4" id="KW-0863">Zinc-finger</keyword>
<reference evidence="8 9" key="1">
    <citation type="journal article" date="2010" name="Nature">
        <title>Genome sequencing and analysis of the model grass Brachypodium distachyon.</title>
        <authorList>
            <consortium name="International Brachypodium Initiative"/>
        </authorList>
    </citation>
    <scope>NUCLEOTIDE SEQUENCE [LARGE SCALE GENOMIC DNA]</scope>
    <source>
        <strain evidence="8 9">Bd21</strain>
    </source>
</reference>
<gene>
    <name evidence="9" type="primary">LOC100841278</name>
    <name evidence="8" type="ORF">BRADI_1g16840v3</name>
</gene>
<feature type="compositionally biased region" description="Polar residues" evidence="5">
    <location>
        <begin position="422"/>
        <end position="454"/>
    </location>
</feature>
<dbReference type="Pfam" id="PF16770">
    <property type="entry name" value="RTT107_BRCT_5"/>
    <property type="match status" value="1"/>
</dbReference>
<evidence type="ECO:0000313" key="8">
    <source>
        <dbReference type="EMBL" id="PNT74535.1"/>
    </source>
</evidence>
<dbReference type="PANTHER" id="PTHR47181:SF6">
    <property type="entry name" value="BRCT DOMAIN-CONTAINING PROTEIN"/>
    <property type="match status" value="1"/>
</dbReference>
<reference evidence="8" key="2">
    <citation type="submission" date="2017-06" db="EMBL/GenBank/DDBJ databases">
        <title>WGS assembly of Brachypodium distachyon.</title>
        <authorList>
            <consortium name="The International Brachypodium Initiative"/>
            <person name="Lucas S."/>
            <person name="Harmon-Smith M."/>
            <person name="Lail K."/>
            <person name="Tice H."/>
            <person name="Grimwood J."/>
            <person name="Bruce D."/>
            <person name="Barry K."/>
            <person name="Shu S."/>
            <person name="Lindquist E."/>
            <person name="Wang M."/>
            <person name="Pitluck S."/>
            <person name="Vogel J.P."/>
            <person name="Garvin D.F."/>
            <person name="Mockler T.C."/>
            <person name="Schmutz J."/>
            <person name="Rokhsar D."/>
            <person name="Bevan M.W."/>
        </authorList>
    </citation>
    <scope>NUCLEOTIDE SEQUENCE</scope>
    <source>
        <strain evidence="8">Bd21</strain>
    </source>
</reference>
<organism evidence="8">
    <name type="scientific">Brachypodium distachyon</name>
    <name type="common">Purple false brome</name>
    <name type="synonym">Trachynia distachya</name>
    <dbReference type="NCBI Taxonomy" id="15368"/>
    <lineage>
        <taxon>Eukaryota</taxon>
        <taxon>Viridiplantae</taxon>
        <taxon>Streptophyta</taxon>
        <taxon>Embryophyta</taxon>
        <taxon>Tracheophyta</taxon>
        <taxon>Spermatophyta</taxon>
        <taxon>Magnoliopsida</taxon>
        <taxon>Liliopsida</taxon>
        <taxon>Poales</taxon>
        <taxon>Poaceae</taxon>
        <taxon>BOP clade</taxon>
        <taxon>Pooideae</taxon>
        <taxon>Stipodae</taxon>
        <taxon>Brachypodieae</taxon>
        <taxon>Brachypodium</taxon>
    </lineage>
</organism>
<reference evidence="9" key="3">
    <citation type="submission" date="2018-08" db="UniProtKB">
        <authorList>
            <consortium name="EnsemblPlants"/>
        </authorList>
    </citation>
    <scope>IDENTIFICATION</scope>
    <source>
        <strain evidence="9">cv. Bd21</strain>
    </source>
</reference>
<feature type="region of interest" description="Disordered" evidence="5">
    <location>
        <begin position="658"/>
        <end position="802"/>
    </location>
</feature>
<feature type="region of interest" description="Disordered" evidence="5">
    <location>
        <begin position="216"/>
        <end position="242"/>
    </location>
</feature>
<dbReference type="Gene3D" id="3.40.50.10190">
    <property type="entry name" value="BRCT domain"/>
    <property type="match status" value="3"/>
</dbReference>
<proteinExistence type="predicted"/>
<dbReference type="Proteomes" id="UP000008810">
    <property type="component" value="Chromosome 1"/>
</dbReference>
<dbReference type="PROSITE" id="PS50172">
    <property type="entry name" value="BRCT"/>
    <property type="match status" value="2"/>
</dbReference>
<feature type="compositionally biased region" description="Basic and acidic residues" evidence="5">
    <location>
        <begin position="701"/>
        <end position="728"/>
    </location>
</feature>
<dbReference type="CDD" id="cd17738">
    <property type="entry name" value="BRCT_TopBP1_rpt7"/>
    <property type="match status" value="1"/>
</dbReference>
<keyword evidence="3" id="KW-0862">Zinc</keyword>
<feature type="region of interest" description="Disordered" evidence="5">
    <location>
        <begin position="397"/>
        <end position="466"/>
    </location>
</feature>
<dbReference type="Pfam" id="PF00628">
    <property type="entry name" value="PHD"/>
    <property type="match status" value="1"/>
</dbReference>
<dbReference type="EMBL" id="CM000880">
    <property type="protein sequence ID" value="PNT74535.1"/>
    <property type="molecule type" value="Genomic_DNA"/>
</dbReference>
<dbReference type="InterPro" id="IPR011011">
    <property type="entry name" value="Znf_FYVE_PHD"/>
</dbReference>
<dbReference type="InterPro" id="IPR019787">
    <property type="entry name" value="Znf_PHD-finger"/>
</dbReference>
<protein>
    <recommendedName>
        <fullName evidence="11">BRCT domain-containing protein</fullName>
    </recommendedName>
</protein>
<accession>A0A2K2DJT5</accession>
<dbReference type="SMART" id="SM00292">
    <property type="entry name" value="BRCT"/>
    <property type="match status" value="3"/>
</dbReference>
<dbReference type="Pfam" id="PF12738">
    <property type="entry name" value="PTCB-BRCT"/>
    <property type="match status" value="1"/>
</dbReference>
<dbReference type="ExpressionAtlas" id="A0A2K2DJT5">
    <property type="expression patterns" value="baseline and differential"/>
</dbReference>
<evidence type="ECO:0000259" key="6">
    <source>
        <dbReference type="PROSITE" id="PS50016"/>
    </source>
</evidence>
<evidence type="ECO:0008006" key="11">
    <source>
        <dbReference type="Google" id="ProtNLM"/>
    </source>
</evidence>
<feature type="compositionally biased region" description="Polar residues" evidence="5">
    <location>
        <begin position="268"/>
        <end position="277"/>
    </location>
</feature>
<evidence type="ECO:0000256" key="3">
    <source>
        <dbReference type="ARBA" id="ARBA00022833"/>
    </source>
</evidence>
<dbReference type="GO" id="GO:0008270">
    <property type="term" value="F:zinc ion binding"/>
    <property type="evidence" value="ECO:0007669"/>
    <property type="project" value="UniProtKB-KW"/>
</dbReference>
<feature type="compositionally biased region" description="Low complexity" evidence="5">
    <location>
        <begin position="736"/>
        <end position="754"/>
    </location>
</feature>
<dbReference type="SUPFAM" id="SSF52113">
    <property type="entry name" value="BRCT domain"/>
    <property type="match status" value="2"/>
</dbReference>
<feature type="domain" description="BRCT" evidence="7">
    <location>
        <begin position="1017"/>
        <end position="1108"/>
    </location>
</feature>
<dbReference type="EnsemblPlants" id="PNT74535">
    <property type="protein sequence ID" value="PNT74535"/>
    <property type="gene ID" value="BRADI_1g16840v3"/>
</dbReference>
<dbReference type="Gramene" id="PNT74535">
    <property type="protein sequence ID" value="PNT74535"/>
    <property type="gene ID" value="BRADI_1g16840v3"/>
</dbReference>
<dbReference type="OrthoDB" id="1935339at2759"/>
<feature type="compositionally biased region" description="Polar residues" evidence="5">
    <location>
        <begin position="658"/>
        <end position="669"/>
    </location>
</feature>
<evidence type="ECO:0000256" key="1">
    <source>
        <dbReference type="ARBA" id="ARBA00022723"/>
    </source>
</evidence>
<feature type="region of interest" description="Disordered" evidence="5">
    <location>
        <begin position="846"/>
        <end position="867"/>
    </location>
</feature>
<dbReference type="InterPro" id="IPR013083">
    <property type="entry name" value="Znf_RING/FYVE/PHD"/>
</dbReference>
<dbReference type="SUPFAM" id="SSF57903">
    <property type="entry name" value="FYVE/PHD zinc finger"/>
    <property type="match status" value="1"/>
</dbReference>
<evidence type="ECO:0000313" key="10">
    <source>
        <dbReference type="Proteomes" id="UP000008810"/>
    </source>
</evidence>
<evidence type="ECO:0000256" key="2">
    <source>
        <dbReference type="ARBA" id="ARBA00022771"/>
    </source>
</evidence>
<sequence>MHGSDDDVDYGDDARLFAGVRFALVGFDSVSESQDDPVCAAAREGGKKVVTELWVDDSLDMGALANADRVLYKPQRDLNGIPGSQSLNICLTGYQKNRREDIMKMVTLMGANFSKSLVAGTSTHLICYKFEGEKYELAKRVDIKLVNHRWLEDCLEAWEILPIDNYTKSGWQQEMMETQVEDSEDEAEDVGRGLSHSRVIPRSVPITKIRTATHVDPDRRTPIRGPTVSTGNAQVGAGGHMDTPKQVIEAEDISKMSIDIRADVQSTHNTNGVTSSADPEAHDSVHPPVNPSNNEKAPGGHIIGDEAKYGDKRAVDTTASTLSTLNTSGATVQADHLVHQPIVTPSTESPLKKTLHSSHTCEKVDQKDDEPVADLAAKVVQSNVQGNVTLCKVNLTSAGNSAPKNTPVLSYSSRRSRKSVSPGANLNSVHQTASPQSSKTSTLNDELNISPSVKSNHKISKHTDAKSLQDKACALAQRKSRFSSVGPITPNGSTDSATGTADSLFSSKEIASEAAAVSDLVKKSTGSQPVKVDSNINSNATVNLVERQKSGSPKKKLSYRRTSLKLTRSSEVEKLPESFANEKNLESLAKAKKQPRHEAAVEKGCAISPSVDSELGNTSSSLTLGNLGIEMGETPQVNNIEVVSPNLQHDKVVSCATTQSGAHKASTSGVKKAGAKRSRNAGNETHTVSVDGESEAAASKYKHDEVISHEDVEREAEKDCTSPNDAERTTLFPEKSSSSRARNAAANSSLNENSEMNDVIAASNMKNPQGNINKNHKQLSSGASAHEYKESSSKKVPNATETNDVANVSRSVKIKMTEAPSADKTKAGSLISSLSGVVPQAYTERLSSNGSANKHEICNPDKGPGKRMRNAVAKRKVSAAQQHRSGSEPCKTGGVFSSDAEVITSKTAADSSGNANKITVDQDVQNANKDAMTNADGSFCKDSSKVASKDLQKSKLRSSKRKFLAVVEDGSTNHNKENIQVNANITPKAKCGNSTKAVQNSKDVLDDPSIREGYDCTTLTMLEPTRFILSGHRLLRKEYRLILRRLKGRVCRDAHHWTFEATHFIAPELRRTEKFFAAAAAGRWILKSDYLSACNEAGKFVEEEPFEWHGDGLNNGETISLDSPRKWRQLRQRTGHGAFYGMQIIIYGECISPSLDTLKRAVRAGDGTILATAPPYTRFLKPGVSFAIVSAGVPRTDVWVQEFMNHKIPCINADYLVEYVCKPGHPLKKHILFDMDDLADESLQKLQKAQRDLGAGTEEVTEGGDNTEPSCSACGSNNREGSQLLICSGGEGNQASCGVAMHVDCWNPHHPEPVPDGEWLCPKCDEHMEPLKKAKKTSRSRVRKRS</sequence>
<evidence type="ECO:0000313" key="9">
    <source>
        <dbReference type="EnsemblPlants" id="PNT74535"/>
    </source>
</evidence>
<dbReference type="Gene3D" id="3.30.40.10">
    <property type="entry name" value="Zinc/RING finger domain, C3HC4 (zinc finger)"/>
    <property type="match status" value="1"/>
</dbReference>
<feature type="region of interest" description="Disordered" evidence="5">
    <location>
        <begin position="1250"/>
        <end position="1273"/>
    </location>
</feature>
<feature type="compositionally biased region" description="Polar residues" evidence="5">
    <location>
        <begin position="397"/>
        <end position="409"/>
    </location>
</feature>
<evidence type="ECO:0000256" key="4">
    <source>
        <dbReference type="PROSITE-ProRule" id="PRU00146"/>
    </source>
</evidence>
<keyword evidence="10" id="KW-1185">Reference proteome</keyword>
<evidence type="ECO:0000259" key="7">
    <source>
        <dbReference type="PROSITE" id="PS50172"/>
    </source>
</evidence>
<feature type="compositionally biased region" description="Polar residues" evidence="5">
    <location>
        <begin position="764"/>
        <end position="783"/>
    </location>
</feature>
<dbReference type="PANTHER" id="PTHR47181">
    <property type="entry name" value="BRCA1 C TERMINUS DOMAIN CONTAINING PROTEIN, EXPRESSED"/>
    <property type="match status" value="1"/>
</dbReference>
<dbReference type="PROSITE" id="PS50016">
    <property type="entry name" value="ZF_PHD_2"/>
    <property type="match status" value="1"/>
</dbReference>
<evidence type="ECO:0000256" key="5">
    <source>
        <dbReference type="SAM" id="MobiDB-lite"/>
    </source>
</evidence>
<dbReference type="CDD" id="cd15489">
    <property type="entry name" value="PHD_SF"/>
    <property type="match status" value="1"/>
</dbReference>
<feature type="domain" description="PHD-type" evidence="6">
    <location>
        <begin position="1268"/>
        <end position="1327"/>
    </location>
</feature>
<feature type="domain" description="BRCT" evidence="7">
    <location>
        <begin position="85"/>
        <end position="168"/>
    </location>
</feature>
<dbReference type="InterPro" id="IPR001357">
    <property type="entry name" value="BRCT_dom"/>
</dbReference>
<dbReference type="InterPro" id="IPR044254">
    <property type="entry name" value="At4g02110-like"/>
</dbReference>
<keyword evidence="1" id="KW-0479">Metal-binding</keyword>
<feature type="region of interest" description="Disordered" evidence="5">
    <location>
        <begin position="268"/>
        <end position="300"/>
    </location>
</feature>
<dbReference type="InterPro" id="IPR036420">
    <property type="entry name" value="BRCT_dom_sf"/>
</dbReference>